<dbReference type="PRINTS" id="PR00205">
    <property type="entry name" value="CADHERIN"/>
</dbReference>
<comment type="subcellular location">
    <subcellularLocation>
        <location evidence="1">Cell membrane</location>
        <topology evidence="1">Single-pass type I membrane protein</topology>
    </subcellularLocation>
</comment>
<dbReference type="GO" id="GO:0007156">
    <property type="term" value="P:homophilic cell adhesion via plasma membrane adhesion molecules"/>
    <property type="evidence" value="ECO:0007669"/>
    <property type="project" value="InterPro"/>
</dbReference>
<dbReference type="PANTHER" id="PTHR24028">
    <property type="entry name" value="CADHERIN-87A"/>
    <property type="match status" value="1"/>
</dbReference>
<dbReference type="Gene3D" id="2.60.40.60">
    <property type="entry name" value="Cadherins"/>
    <property type="match status" value="5"/>
</dbReference>
<protein>
    <recommendedName>
        <fullName evidence="13">Cadherin domain-containing protein</fullName>
    </recommendedName>
</protein>
<sequence length="741" mass="84835">MMFFILFLSILSIIYGINENQQIINITINEELPLSTILFITTNNITYRLFDSGRNQNSFIHYNTLNRHISLSQSLDREYLCSEHICSCTQCQLTIELIEWQIPYRLLKLILNVDDINDNIPKFSSDNYKLNIIENAPIGFELPIESAYDTDLGENSRIHYELKNQRNGPFELVTKINGGLSLKVIEEIDREKQDSYQFELIAFDQGKPRQQSSTNLFIQVNDMNDNSVLLSETYIQLHVSENAPVGTELIFVNATDKDIGLNGKIHYSISNGFPSSSWRDYFRIGDSNGIITLVNPLDYESEQSYRLTVQVRDRGENSLACFVTIDISIVDENDNCPQAFITFVNPLINNSIISIIENTPIGDILAHISISDRDSGLNGELSYRIEQGEDLIGIKVLDEKSFLLIVNCLIDREDENLKFNKFILIISDRGKPSKSIRLEYQINIIDLNDSPPEFNSLINCNLDLNLLKNRSLDQPLFQVKAIDLDLEDNGLISYSIISPLNHSFLINDRGEVFYLNNFNESSYDLKIMAIDHGKAIRLNSTFTCHLFTSNDNDFENLNKSQSLIDSKTIFQYNYLYLLIIFLTFIFLLIIFCFYKFIFNHQPCLSRNKTYHLYVSIPRKSSYHNTNESVSSSQISDNQSEDYERLVQIHNDQGFDKSSLLNHHHIFCPIVRNNSSSLISSVIISTKSPHELVPELKQDSRPVSLSISTATTYTSSGTDVSLKFNNTNSTFVRLAEEENIDV</sequence>
<keyword evidence="8 11" id="KW-0472">Membrane</keyword>
<dbReference type="InterPro" id="IPR015919">
    <property type="entry name" value="Cadherin-like_sf"/>
</dbReference>
<keyword evidence="4 12" id="KW-0732">Signal</keyword>
<dbReference type="PANTHER" id="PTHR24028:SF146">
    <property type="entry name" value="CADHERIN 96CB, ISOFORM D-RELATED"/>
    <property type="match status" value="1"/>
</dbReference>
<dbReference type="SUPFAM" id="SSF49313">
    <property type="entry name" value="Cadherin-like"/>
    <property type="match status" value="5"/>
</dbReference>
<dbReference type="Pfam" id="PF00028">
    <property type="entry name" value="Cadherin"/>
    <property type="match status" value="2"/>
</dbReference>
<evidence type="ECO:0000256" key="6">
    <source>
        <dbReference type="ARBA" id="ARBA00022837"/>
    </source>
</evidence>
<feature type="domain" description="Cadherin" evidence="13">
    <location>
        <begin position="353"/>
        <end position="454"/>
    </location>
</feature>
<organism evidence="14 16">
    <name type="scientific">Rotaria magnacalcarata</name>
    <dbReference type="NCBI Taxonomy" id="392030"/>
    <lineage>
        <taxon>Eukaryota</taxon>
        <taxon>Metazoa</taxon>
        <taxon>Spiralia</taxon>
        <taxon>Gnathifera</taxon>
        <taxon>Rotifera</taxon>
        <taxon>Eurotatoria</taxon>
        <taxon>Bdelloidea</taxon>
        <taxon>Philodinida</taxon>
        <taxon>Philodinidae</taxon>
        <taxon>Rotaria</taxon>
    </lineage>
</organism>
<evidence type="ECO:0000259" key="13">
    <source>
        <dbReference type="PROSITE" id="PS50268"/>
    </source>
</evidence>
<keyword evidence="3 11" id="KW-0812">Transmembrane</keyword>
<evidence type="ECO:0000256" key="4">
    <source>
        <dbReference type="ARBA" id="ARBA00022729"/>
    </source>
</evidence>
<dbReference type="Proteomes" id="UP000676336">
    <property type="component" value="Unassembled WGS sequence"/>
</dbReference>
<feature type="domain" description="Cadherin" evidence="13">
    <location>
        <begin position="124"/>
        <end position="234"/>
    </location>
</feature>
<evidence type="ECO:0000256" key="2">
    <source>
        <dbReference type="ARBA" id="ARBA00022475"/>
    </source>
</evidence>
<dbReference type="AlphaFoldDB" id="A0A816XD76"/>
<comment type="caution">
    <text evidence="14">The sequence shown here is derived from an EMBL/GenBank/DDBJ whole genome shotgun (WGS) entry which is preliminary data.</text>
</comment>
<evidence type="ECO:0000256" key="10">
    <source>
        <dbReference type="PROSITE-ProRule" id="PRU00043"/>
    </source>
</evidence>
<keyword evidence="9" id="KW-0325">Glycoprotein</keyword>
<evidence type="ECO:0000256" key="9">
    <source>
        <dbReference type="ARBA" id="ARBA00023180"/>
    </source>
</evidence>
<dbReference type="GO" id="GO:0005886">
    <property type="term" value="C:plasma membrane"/>
    <property type="evidence" value="ECO:0007669"/>
    <property type="project" value="UniProtKB-SubCell"/>
</dbReference>
<evidence type="ECO:0000256" key="3">
    <source>
        <dbReference type="ARBA" id="ARBA00022692"/>
    </source>
</evidence>
<evidence type="ECO:0000256" key="5">
    <source>
        <dbReference type="ARBA" id="ARBA00022737"/>
    </source>
</evidence>
<dbReference type="Proteomes" id="UP000663824">
    <property type="component" value="Unassembled WGS sequence"/>
</dbReference>
<dbReference type="FunFam" id="2.60.40.60:FF:000007">
    <property type="entry name" value="Protocadherin alpha 2"/>
    <property type="match status" value="1"/>
</dbReference>
<feature type="chain" id="PRO_5036230821" description="Cadherin domain-containing protein" evidence="12">
    <location>
        <begin position="17"/>
        <end position="741"/>
    </location>
</feature>
<feature type="domain" description="Cadherin" evidence="13">
    <location>
        <begin position="231"/>
        <end position="339"/>
    </location>
</feature>
<feature type="signal peptide" evidence="12">
    <location>
        <begin position="1"/>
        <end position="16"/>
    </location>
</feature>
<evidence type="ECO:0000313" key="16">
    <source>
        <dbReference type="Proteomes" id="UP000663824"/>
    </source>
</evidence>
<keyword evidence="6 10" id="KW-0106">Calcium</keyword>
<evidence type="ECO:0000256" key="1">
    <source>
        <dbReference type="ARBA" id="ARBA00004251"/>
    </source>
</evidence>
<dbReference type="PROSITE" id="PS00232">
    <property type="entry name" value="CADHERIN_1"/>
    <property type="match status" value="2"/>
</dbReference>
<accession>A0A816XD76</accession>
<evidence type="ECO:0000313" key="14">
    <source>
        <dbReference type="EMBL" id="CAF2144956.1"/>
    </source>
</evidence>
<dbReference type="InterPro" id="IPR020894">
    <property type="entry name" value="Cadherin_CS"/>
</dbReference>
<evidence type="ECO:0000313" key="15">
    <source>
        <dbReference type="EMBL" id="CAF3858720.1"/>
    </source>
</evidence>
<dbReference type="InterPro" id="IPR002126">
    <property type="entry name" value="Cadherin-like_dom"/>
</dbReference>
<dbReference type="InterPro" id="IPR050174">
    <property type="entry name" value="Protocadherin/Cadherin-CA"/>
</dbReference>
<reference evidence="14" key="1">
    <citation type="submission" date="2021-02" db="EMBL/GenBank/DDBJ databases">
        <authorList>
            <person name="Nowell W R."/>
        </authorList>
    </citation>
    <scope>NUCLEOTIDE SEQUENCE</scope>
</reference>
<keyword evidence="5" id="KW-0677">Repeat</keyword>
<dbReference type="FunFam" id="2.60.40.60:FF:000020">
    <property type="entry name" value="Dachsous cadherin-related 1b"/>
    <property type="match status" value="1"/>
</dbReference>
<evidence type="ECO:0000256" key="12">
    <source>
        <dbReference type="SAM" id="SignalP"/>
    </source>
</evidence>
<gene>
    <name evidence="14" type="ORF">MBJ925_LOCUS30119</name>
    <name evidence="15" type="ORF">SMN809_LOCUS4423</name>
</gene>
<evidence type="ECO:0000256" key="8">
    <source>
        <dbReference type="ARBA" id="ARBA00023136"/>
    </source>
</evidence>
<dbReference type="CDD" id="cd11304">
    <property type="entry name" value="Cadherin_repeat"/>
    <property type="match status" value="4"/>
</dbReference>
<feature type="transmembrane region" description="Helical" evidence="11">
    <location>
        <begin position="574"/>
        <end position="598"/>
    </location>
</feature>
<feature type="domain" description="Cadherin" evidence="13">
    <location>
        <begin position="468"/>
        <end position="557"/>
    </location>
</feature>
<dbReference type="EMBL" id="CAJOBI010001020">
    <property type="protein sequence ID" value="CAF3858720.1"/>
    <property type="molecule type" value="Genomic_DNA"/>
</dbReference>
<dbReference type="GO" id="GO:0005509">
    <property type="term" value="F:calcium ion binding"/>
    <property type="evidence" value="ECO:0007669"/>
    <property type="project" value="UniProtKB-UniRule"/>
</dbReference>
<keyword evidence="7 11" id="KW-1133">Transmembrane helix</keyword>
<feature type="domain" description="Cadherin" evidence="13">
    <location>
        <begin position="45"/>
        <end position="123"/>
    </location>
</feature>
<evidence type="ECO:0000256" key="11">
    <source>
        <dbReference type="SAM" id="Phobius"/>
    </source>
</evidence>
<proteinExistence type="predicted"/>
<keyword evidence="2" id="KW-1003">Cell membrane</keyword>
<dbReference type="SMART" id="SM00112">
    <property type="entry name" value="CA"/>
    <property type="match status" value="4"/>
</dbReference>
<dbReference type="EMBL" id="CAJNRE010016296">
    <property type="protein sequence ID" value="CAF2144956.1"/>
    <property type="molecule type" value="Genomic_DNA"/>
</dbReference>
<name>A0A816XD76_9BILA</name>
<evidence type="ECO:0000256" key="7">
    <source>
        <dbReference type="ARBA" id="ARBA00022989"/>
    </source>
</evidence>
<dbReference type="PROSITE" id="PS50268">
    <property type="entry name" value="CADHERIN_2"/>
    <property type="match status" value="5"/>
</dbReference>